<proteinExistence type="inferred from homology"/>
<sequence>MLLLLNTNNCPKLSRHTNRCPIQEASISLGVALSFTCFLNLEAKDFTVEPSTLQSLQQLIQWVSDLALNILARLPETRSSGGNMKNTGYEISHDVVALNSIRELLVMIRIWGLLKEQCLPIFARADNLDILSTLFRLLTRLAFNPNEPDDMLLDECCLLPSQVMIPQMPFVSMRVCVASPLLPNLNLPLYFEYHVEPECLKFSADNSPLENGGLSNDSVVDSVRHLQLGKMPNCTRCCTRCFAATAMNSVARTAAMKAWEQRWSSGCRCGGFWRLQSYV</sequence>
<dbReference type="EnsemblMetazoa" id="PPAI005174-RA">
    <property type="protein sequence ID" value="PPAI005174-PA"/>
    <property type="gene ID" value="PPAI005174"/>
</dbReference>
<dbReference type="InterPro" id="IPR048339">
    <property type="entry name" value="Mediator_Med16_C"/>
</dbReference>
<name>A0A1B0DBI5_PHLPP</name>
<protein>
    <submittedName>
        <fullName evidence="11">Mediator of RNA polymerase II transcription subunit 16</fullName>
    </submittedName>
</protein>
<dbReference type="VEuPathDB" id="VectorBase:PPAPM1_001470"/>
<dbReference type="Pfam" id="PF20719">
    <property type="entry name" value="Med16_C"/>
    <property type="match status" value="1"/>
</dbReference>
<dbReference type="InterPro" id="IPR048338">
    <property type="entry name" value="Mediator_Med16"/>
</dbReference>
<evidence type="ECO:0000256" key="4">
    <source>
        <dbReference type="ARBA" id="ARBA00022737"/>
    </source>
</evidence>
<accession>A0A1B0DBI5</accession>
<dbReference type="PANTHER" id="PTHR13224">
    <property type="entry name" value="THYROID HORMONE RECEPTOR-ASSOCIATED PROTEIN-RELATED"/>
    <property type="match status" value="1"/>
</dbReference>
<keyword evidence="12" id="KW-1185">Reference proteome</keyword>
<dbReference type="Proteomes" id="UP000092462">
    <property type="component" value="Unassembled WGS sequence"/>
</dbReference>
<evidence type="ECO:0000259" key="10">
    <source>
        <dbReference type="Pfam" id="PF20719"/>
    </source>
</evidence>
<dbReference type="EMBL" id="AJVK01013678">
    <property type="status" value="NOT_ANNOTATED_CDS"/>
    <property type="molecule type" value="Genomic_DNA"/>
</dbReference>
<keyword evidence="4" id="KW-0677">Repeat</keyword>
<comment type="subcellular location">
    <subcellularLocation>
        <location evidence="1">Nucleus</location>
    </subcellularLocation>
</comment>
<reference evidence="11" key="1">
    <citation type="submission" date="2022-08" db="UniProtKB">
        <authorList>
            <consortium name="EnsemblMetazoa"/>
        </authorList>
    </citation>
    <scope>IDENTIFICATION</scope>
    <source>
        <strain evidence="11">Israel</strain>
    </source>
</reference>
<dbReference type="Pfam" id="PF20718">
    <property type="entry name" value="Med16_bridge"/>
    <property type="match status" value="1"/>
</dbReference>
<keyword evidence="8" id="KW-0539">Nucleus</keyword>
<evidence type="ECO:0000313" key="12">
    <source>
        <dbReference type="Proteomes" id="UP000092462"/>
    </source>
</evidence>
<dbReference type="GO" id="GO:0045893">
    <property type="term" value="P:positive regulation of DNA-templated transcription"/>
    <property type="evidence" value="ECO:0007669"/>
    <property type="project" value="TreeGrafter"/>
</dbReference>
<dbReference type="InterPro" id="IPR048616">
    <property type="entry name" value="MED16_bridge"/>
</dbReference>
<organism evidence="11 12">
    <name type="scientific">Phlebotomus papatasi</name>
    <name type="common">Sandfly</name>
    <dbReference type="NCBI Taxonomy" id="29031"/>
    <lineage>
        <taxon>Eukaryota</taxon>
        <taxon>Metazoa</taxon>
        <taxon>Ecdysozoa</taxon>
        <taxon>Arthropoda</taxon>
        <taxon>Hexapoda</taxon>
        <taxon>Insecta</taxon>
        <taxon>Pterygota</taxon>
        <taxon>Neoptera</taxon>
        <taxon>Endopterygota</taxon>
        <taxon>Diptera</taxon>
        <taxon>Nematocera</taxon>
        <taxon>Psychodoidea</taxon>
        <taxon>Psychodidae</taxon>
        <taxon>Phlebotomus</taxon>
        <taxon>Phlebotomus</taxon>
    </lineage>
</organism>
<feature type="domain" description="Mediator of RNA polymerase II transcription subunit 16 central helical bridge" evidence="9">
    <location>
        <begin position="38"/>
        <end position="111"/>
    </location>
</feature>
<comment type="similarity">
    <text evidence="2">Belongs to the Mediator complex subunit 16 family.</text>
</comment>
<evidence type="ECO:0000313" key="11">
    <source>
        <dbReference type="EnsemblMetazoa" id="PPAI005174-PA"/>
    </source>
</evidence>
<evidence type="ECO:0000256" key="3">
    <source>
        <dbReference type="ARBA" id="ARBA00022574"/>
    </source>
</evidence>
<keyword evidence="7" id="KW-0804">Transcription</keyword>
<evidence type="ECO:0000256" key="8">
    <source>
        <dbReference type="ARBA" id="ARBA00023242"/>
    </source>
</evidence>
<evidence type="ECO:0000256" key="2">
    <source>
        <dbReference type="ARBA" id="ARBA00006543"/>
    </source>
</evidence>
<dbReference type="EMBL" id="AJVK01013679">
    <property type="status" value="NOT_ANNOTATED_CDS"/>
    <property type="molecule type" value="Genomic_DNA"/>
</dbReference>
<keyword evidence="3" id="KW-0853">WD repeat</keyword>
<keyword evidence="5" id="KW-0805">Transcription regulation</keyword>
<dbReference type="VEuPathDB" id="VectorBase:PPAI005174"/>
<evidence type="ECO:0000259" key="9">
    <source>
        <dbReference type="Pfam" id="PF20718"/>
    </source>
</evidence>
<dbReference type="AlphaFoldDB" id="A0A1B0DBI5"/>
<evidence type="ECO:0000256" key="6">
    <source>
        <dbReference type="ARBA" id="ARBA00023159"/>
    </source>
</evidence>
<dbReference type="GO" id="GO:0016592">
    <property type="term" value="C:mediator complex"/>
    <property type="evidence" value="ECO:0007669"/>
    <property type="project" value="TreeGrafter"/>
</dbReference>
<evidence type="ECO:0000256" key="7">
    <source>
        <dbReference type="ARBA" id="ARBA00023163"/>
    </source>
</evidence>
<evidence type="ECO:0000256" key="1">
    <source>
        <dbReference type="ARBA" id="ARBA00004123"/>
    </source>
</evidence>
<evidence type="ECO:0000256" key="5">
    <source>
        <dbReference type="ARBA" id="ARBA00023015"/>
    </source>
</evidence>
<dbReference type="PANTHER" id="PTHR13224:SF6">
    <property type="entry name" value="MEDIATOR OF RNA POLYMERASE II TRANSCRIPTION SUBUNIT 16"/>
    <property type="match status" value="1"/>
</dbReference>
<feature type="domain" description="Mediator complex subunit 16 C-terminal" evidence="10">
    <location>
        <begin position="212"/>
        <end position="274"/>
    </location>
</feature>
<keyword evidence="6" id="KW-0010">Activator</keyword>